<dbReference type="GO" id="GO:0006281">
    <property type="term" value="P:DNA repair"/>
    <property type="evidence" value="ECO:0007669"/>
    <property type="project" value="TreeGrafter"/>
</dbReference>
<dbReference type="OrthoDB" id="9813612at2"/>
<dbReference type="Pfam" id="PF00702">
    <property type="entry name" value="Hydrolase"/>
    <property type="match status" value="1"/>
</dbReference>
<dbReference type="PANTHER" id="PTHR43434:SF1">
    <property type="entry name" value="PHOSPHOGLYCOLATE PHOSPHATASE"/>
    <property type="match status" value="1"/>
</dbReference>
<dbReference type="RefSeq" id="WP_149400460.1">
    <property type="nucleotide sequence ID" value="NZ_BIXY01000010.1"/>
</dbReference>
<protein>
    <submittedName>
        <fullName evidence="1">Haloacid dehalogenase</fullName>
    </submittedName>
</protein>
<dbReference type="CDD" id="cd01427">
    <property type="entry name" value="HAD_like"/>
    <property type="match status" value="1"/>
</dbReference>
<organism evidence="1 2">
    <name type="scientific">Dictyobacter arantiisoli</name>
    <dbReference type="NCBI Taxonomy" id="2014874"/>
    <lineage>
        <taxon>Bacteria</taxon>
        <taxon>Bacillati</taxon>
        <taxon>Chloroflexota</taxon>
        <taxon>Ktedonobacteria</taxon>
        <taxon>Ktedonobacterales</taxon>
        <taxon>Dictyobacteraceae</taxon>
        <taxon>Dictyobacter</taxon>
    </lineage>
</organism>
<evidence type="ECO:0000313" key="2">
    <source>
        <dbReference type="Proteomes" id="UP000322530"/>
    </source>
</evidence>
<dbReference type="SUPFAM" id="SSF56784">
    <property type="entry name" value="HAD-like"/>
    <property type="match status" value="1"/>
</dbReference>
<keyword evidence="2" id="KW-1185">Reference proteome</keyword>
<sequence>MRSPVIWQHPDLSLPHPFDTIFFDVDGVLIETSKSFRAANIAVTEYIVGTLNQLEWRQNERAQLVTLEDIGIFKQAGGFNNDWDMCYLLSTLETARLREWRGTSLAQRSTVEWGALAHEAAEQGQGGRPWVEATFPASACTDYETIVNIFNESYWGVEELQRRFGREPRYLPDATGFVHNEKMLFEPDFFSDLQQAGITRLGMITGRVGPEVDSALERLEKYCGGRWWDVVVSSTLYTKPDPQALRYAIARVGAQGGLYIGDTADDLDLVRRYKATKSADEPIFVAAMVVKEDEIDIYRQRGADVLVHSVESLPGFLTALEEF</sequence>
<dbReference type="Proteomes" id="UP000322530">
    <property type="component" value="Unassembled WGS sequence"/>
</dbReference>
<gene>
    <name evidence="1" type="ORF">KDI_10010</name>
</gene>
<dbReference type="PANTHER" id="PTHR43434">
    <property type="entry name" value="PHOSPHOGLYCOLATE PHOSPHATASE"/>
    <property type="match status" value="1"/>
</dbReference>
<dbReference type="InterPro" id="IPR006439">
    <property type="entry name" value="HAD-SF_hydro_IA"/>
</dbReference>
<dbReference type="AlphaFoldDB" id="A0A5A5T7Q4"/>
<dbReference type="InterPro" id="IPR036412">
    <property type="entry name" value="HAD-like_sf"/>
</dbReference>
<reference evidence="1 2" key="1">
    <citation type="submission" date="2019-01" db="EMBL/GenBank/DDBJ databases">
        <title>Draft genome sequence of Dictyobacter sp. Uno17.</title>
        <authorList>
            <person name="Wang C.M."/>
            <person name="Zheng Y."/>
            <person name="Sakai Y."/>
            <person name="Abe K."/>
            <person name="Yokota A."/>
            <person name="Yabe S."/>
        </authorList>
    </citation>
    <scope>NUCLEOTIDE SEQUENCE [LARGE SCALE GENOMIC DNA]</scope>
    <source>
        <strain evidence="1 2">Uno17</strain>
    </source>
</reference>
<dbReference type="NCBIfam" id="TIGR01549">
    <property type="entry name" value="HAD-SF-IA-v1"/>
    <property type="match status" value="1"/>
</dbReference>
<evidence type="ECO:0000313" key="1">
    <source>
        <dbReference type="EMBL" id="GCF07437.1"/>
    </source>
</evidence>
<dbReference type="InterPro" id="IPR023214">
    <property type="entry name" value="HAD_sf"/>
</dbReference>
<accession>A0A5A5T7Q4</accession>
<comment type="caution">
    <text evidence="1">The sequence shown here is derived from an EMBL/GenBank/DDBJ whole genome shotgun (WGS) entry which is preliminary data.</text>
</comment>
<dbReference type="GO" id="GO:0008967">
    <property type="term" value="F:phosphoglycolate phosphatase activity"/>
    <property type="evidence" value="ECO:0007669"/>
    <property type="project" value="TreeGrafter"/>
</dbReference>
<dbReference type="EMBL" id="BIXY01000010">
    <property type="protein sequence ID" value="GCF07437.1"/>
    <property type="molecule type" value="Genomic_DNA"/>
</dbReference>
<dbReference type="Gene3D" id="3.40.50.1000">
    <property type="entry name" value="HAD superfamily/HAD-like"/>
    <property type="match status" value="1"/>
</dbReference>
<dbReference type="InterPro" id="IPR050155">
    <property type="entry name" value="HAD-like_hydrolase_sf"/>
</dbReference>
<name>A0A5A5T7Q4_9CHLR</name>
<proteinExistence type="predicted"/>